<evidence type="ECO:0000256" key="2">
    <source>
        <dbReference type="ARBA" id="ARBA00023010"/>
    </source>
</evidence>
<comment type="caution">
    <text evidence="10">The sequence shown here is derived from an EMBL/GenBank/DDBJ whole genome shotgun (WGS) entry which is preliminary data.</text>
</comment>
<evidence type="ECO:0000256" key="6">
    <source>
        <dbReference type="ARBA" id="ARBA00046271"/>
    </source>
</evidence>
<dbReference type="InterPro" id="IPR036388">
    <property type="entry name" value="WH-like_DNA-bd_sf"/>
</dbReference>
<feature type="region of interest" description="Disordered" evidence="8">
    <location>
        <begin position="76"/>
        <end position="122"/>
    </location>
</feature>
<dbReference type="EMBL" id="JAGHQL010000025">
    <property type="protein sequence ID" value="KAH0543900.1"/>
    <property type="molecule type" value="Genomic_DNA"/>
</dbReference>
<evidence type="ECO:0000256" key="8">
    <source>
        <dbReference type="SAM" id="MobiDB-lite"/>
    </source>
</evidence>
<evidence type="ECO:0000259" key="9">
    <source>
        <dbReference type="Pfam" id="PF04695"/>
    </source>
</evidence>
<dbReference type="InterPro" id="IPR006785">
    <property type="entry name" value="Pex14_N"/>
</dbReference>
<comment type="similarity">
    <text evidence="1 7">Belongs to the peroxin-14 family.</text>
</comment>
<evidence type="ECO:0000256" key="1">
    <source>
        <dbReference type="ARBA" id="ARBA00005443"/>
    </source>
</evidence>
<dbReference type="GO" id="GO:0016560">
    <property type="term" value="P:protein import into peroxisome matrix, docking"/>
    <property type="evidence" value="ECO:0007669"/>
    <property type="project" value="UniProtKB-UniRule"/>
</dbReference>
<dbReference type="AlphaFoldDB" id="A0A9P8I7H7"/>
<protein>
    <recommendedName>
        <fullName evidence="4 7">Peroxisomal membrane protein PEX14</fullName>
    </recommendedName>
    <alternativeName>
        <fullName evidence="5 7">Peroxin-14</fullName>
    </alternativeName>
</protein>
<keyword evidence="3 7" id="KW-0576">Peroxisome</keyword>
<keyword evidence="2" id="KW-0811">Translocation</keyword>
<dbReference type="GO" id="GO:0005102">
    <property type="term" value="F:signaling receptor binding"/>
    <property type="evidence" value="ECO:0007669"/>
    <property type="project" value="TreeGrafter"/>
</dbReference>
<sequence length="376" mass="39843">MSDREPSSKGAASAPQWQQQPPPETSIAPASRTELLEQASKFLEADEIREASTTRKVAFLESKGLTNEEIQKLLGVSRNTGSNTSNKVASPSTSPTKPTQLPSVLGAVSSAPPTPSSRAKHDIPPIVTYPEFLLPSPSPPPLLTARRLFAALYLAGAAAASIYSASKYIIAPMTEQLTDARHSLGEAAISNLSKLNDKLENAVSEIPPVERKQPASLEEDVAESVDSDPTECFHVDVGTQTSPSLSRRPSTSASGFGENADRDANTASQESCLKNIHSRLSELVEGNNDIGQEETDVITSIQDLKTYLHGLSYSSPYYSNNLYGGLGGAARGAEGEDAGAKMKSEIRGIKSVLLNARNFPTTSNRGGLGAARTGIH</sequence>
<dbReference type="GO" id="GO:1990429">
    <property type="term" value="C:peroxisomal importomer complex"/>
    <property type="evidence" value="ECO:0007669"/>
    <property type="project" value="TreeGrafter"/>
</dbReference>
<dbReference type="Proteomes" id="UP000698800">
    <property type="component" value="Unassembled WGS sequence"/>
</dbReference>
<organism evidence="10 11">
    <name type="scientific">Glutinoglossum americanum</name>
    <dbReference type="NCBI Taxonomy" id="1670608"/>
    <lineage>
        <taxon>Eukaryota</taxon>
        <taxon>Fungi</taxon>
        <taxon>Dikarya</taxon>
        <taxon>Ascomycota</taxon>
        <taxon>Pezizomycotina</taxon>
        <taxon>Geoglossomycetes</taxon>
        <taxon>Geoglossales</taxon>
        <taxon>Geoglossaceae</taxon>
        <taxon>Glutinoglossum</taxon>
    </lineage>
</organism>
<evidence type="ECO:0000256" key="3">
    <source>
        <dbReference type="ARBA" id="ARBA00023140"/>
    </source>
</evidence>
<feature type="domain" description="Peroxisome membrane anchor protein Pex14p N-terminal" evidence="9">
    <location>
        <begin position="32"/>
        <end position="75"/>
    </location>
</feature>
<proteinExistence type="inferred from homology"/>
<evidence type="ECO:0000313" key="11">
    <source>
        <dbReference type="Proteomes" id="UP000698800"/>
    </source>
</evidence>
<feature type="compositionally biased region" description="Polar residues" evidence="8">
    <location>
        <begin position="77"/>
        <end position="102"/>
    </location>
</feature>
<feature type="region of interest" description="Disordered" evidence="8">
    <location>
        <begin position="236"/>
        <end position="269"/>
    </location>
</feature>
<dbReference type="PANTHER" id="PTHR23058">
    <property type="entry name" value="PEROXISOMAL MEMBRANE PROTEIN PEX14"/>
    <property type="match status" value="1"/>
</dbReference>
<feature type="compositionally biased region" description="Low complexity" evidence="8">
    <location>
        <begin position="241"/>
        <end position="254"/>
    </location>
</feature>
<dbReference type="OrthoDB" id="441517at2759"/>
<dbReference type="Pfam" id="PF04695">
    <property type="entry name" value="Pex14_N"/>
    <property type="match status" value="1"/>
</dbReference>
<dbReference type="InterPro" id="IPR025655">
    <property type="entry name" value="PEX14"/>
</dbReference>
<comment type="subcellular location">
    <subcellularLocation>
        <location evidence="6 7">Peroxisome membrane</location>
    </subcellularLocation>
</comment>
<keyword evidence="7" id="KW-0653">Protein transport</keyword>
<reference evidence="10" key="1">
    <citation type="submission" date="2021-03" db="EMBL/GenBank/DDBJ databases">
        <title>Comparative genomics and phylogenomic investigation of the class Geoglossomycetes provide insights into ecological specialization and systematics.</title>
        <authorList>
            <person name="Melie T."/>
            <person name="Pirro S."/>
            <person name="Miller A.N."/>
            <person name="Quandt A."/>
        </authorList>
    </citation>
    <scope>NUCLEOTIDE SEQUENCE</scope>
    <source>
        <strain evidence="10">GBOQ0MN5Z8</strain>
    </source>
</reference>
<evidence type="ECO:0000256" key="7">
    <source>
        <dbReference type="RuleBase" id="RU367032"/>
    </source>
</evidence>
<keyword evidence="11" id="KW-1185">Reference proteome</keyword>
<evidence type="ECO:0000313" key="10">
    <source>
        <dbReference type="EMBL" id="KAH0543900.1"/>
    </source>
</evidence>
<gene>
    <name evidence="10" type="ORF">FGG08_001801</name>
</gene>
<keyword evidence="7" id="KW-0472">Membrane</keyword>
<dbReference type="GO" id="GO:0005778">
    <property type="term" value="C:peroxisomal membrane"/>
    <property type="evidence" value="ECO:0007669"/>
    <property type="project" value="UniProtKB-SubCell"/>
</dbReference>
<comment type="function">
    <text evidence="7">Component of the PEX13-PEX14 docking complex, a translocon channel that specifically mediates the import of peroxisomal cargo proteins bound to PEX5 receptor. The PEX13-PEX14 docking complex forms a large import pore which can be opened to a diameter of about 9 nm. Mechanistically, PEX5 receptor along with cargo proteins associates with the PEX14 subunit of the PEX13-PEX14 docking complex in the cytosol, leading to the insertion of the receptor into the organelle membrane with the concomitant translocation of the cargo into the peroxisome matrix.</text>
</comment>
<accession>A0A9P8I7H7</accession>
<evidence type="ECO:0000256" key="5">
    <source>
        <dbReference type="ARBA" id="ARBA00029691"/>
    </source>
</evidence>
<name>A0A9P8I7H7_9PEZI</name>
<dbReference type="PANTHER" id="PTHR23058:SF5">
    <property type="entry name" value="PEROXISOMAL MEMBRANE PROTEIN PEX14"/>
    <property type="match status" value="1"/>
</dbReference>
<keyword evidence="7" id="KW-0813">Transport</keyword>
<evidence type="ECO:0000256" key="4">
    <source>
        <dbReference type="ARBA" id="ARBA00029502"/>
    </source>
</evidence>
<feature type="region of interest" description="Disordered" evidence="8">
    <location>
        <begin position="1"/>
        <end position="29"/>
    </location>
</feature>
<dbReference type="Gene3D" id="1.10.10.10">
    <property type="entry name" value="Winged helix-like DNA-binding domain superfamily/Winged helix DNA-binding domain"/>
    <property type="match status" value="1"/>
</dbReference>